<comment type="caution">
    <text evidence="1">The sequence shown here is derived from an EMBL/GenBank/DDBJ whole genome shotgun (WGS) entry which is preliminary data.</text>
</comment>
<reference evidence="1" key="1">
    <citation type="submission" date="2022-08" db="EMBL/GenBank/DDBJ databases">
        <title>Genome Sequence of Pycnoporus sanguineus.</title>
        <authorList>
            <person name="Buettner E."/>
        </authorList>
    </citation>
    <scope>NUCLEOTIDE SEQUENCE</scope>
    <source>
        <strain evidence="1">CG-C14</strain>
    </source>
</reference>
<sequence length="220" mass="24431">MRRTVPNGGGDDPVDAEHTKQASGTHFAPGVIRSSVTEMRRALGPNYPWAFLPGEQMVCLLSLLMGLLADMRPTKRCRNCEGRLARKKCLQPVSHLCDVGVRGHHGRSARLQEGRSTVSTAGQHRLNLLILAEESTEHDASMIRRRKLEQGDLVVVIWRSKGLSTRSTRQAKVLGAHFPGSGGLRKWLRAETRFWYALSLRSGSEWRALGWLVALSLCSV</sequence>
<gene>
    <name evidence="1" type="ORF">NUW54_g11245</name>
</gene>
<protein>
    <submittedName>
        <fullName evidence="1">Uncharacterized protein</fullName>
    </submittedName>
</protein>
<dbReference type="EMBL" id="JANSHE010004321">
    <property type="protein sequence ID" value="KAJ2978731.1"/>
    <property type="molecule type" value="Genomic_DNA"/>
</dbReference>
<proteinExistence type="predicted"/>
<accession>A0ACC1NJM5</accession>
<dbReference type="Proteomes" id="UP001144978">
    <property type="component" value="Unassembled WGS sequence"/>
</dbReference>
<evidence type="ECO:0000313" key="2">
    <source>
        <dbReference type="Proteomes" id="UP001144978"/>
    </source>
</evidence>
<keyword evidence="2" id="KW-1185">Reference proteome</keyword>
<organism evidence="1 2">
    <name type="scientific">Trametes sanguinea</name>
    <dbReference type="NCBI Taxonomy" id="158606"/>
    <lineage>
        <taxon>Eukaryota</taxon>
        <taxon>Fungi</taxon>
        <taxon>Dikarya</taxon>
        <taxon>Basidiomycota</taxon>
        <taxon>Agaricomycotina</taxon>
        <taxon>Agaricomycetes</taxon>
        <taxon>Polyporales</taxon>
        <taxon>Polyporaceae</taxon>
        <taxon>Trametes</taxon>
    </lineage>
</organism>
<evidence type="ECO:0000313" key="1">
    <source>
        <dbReference type="EMBL" id="KAJ2978731.1"/>
    </source>
</evidence>
<name>A0ACC1NJM5_9APHY</name>